<dbReference type="RefSeq" id="WP_227423844.1">
    <property type="nucleotide sequence ID" value="NZ_CP071868.1"/>
</dbReference>
<feature type="transmembrane region" description="Helical" evidence="8">
    <location>
        <begin position="223"/>
        <end position="247"/>
    </location>
</feature>
<dbReference type="GO" id="GO:0005886">
    <property type="term" value="C:plasma membrane"/>
    <property type="evidence" value="ECO:0007669"/>
    <property type="project" value="UniProtKB-SubCell"/>
</dbReference>
<dbReference type="Proteomes" id="UP000663937">
    <property type="component" value="Chromosome"/>
</dbReference>
<feature type="transmembrane region" description="Helical" evidence="8">
    <location>
        <begin position="352"/>
        <end position="372"/>
    </location>
</feature>
<accession>A0A8A4ZGE7</accession>
<name>A0A8A4ZGE7_9MICO</name>
<feature type="transmembrane region" description="Helical" evidence="8">
    <location>
        <begin position="289"/>
        <end position="311"/>
    </location>
</feature>
<comment type="subcellular location">
    <subcellularLocation>
        <location evidence="1">Cell membrane</location>
        <topology evidence="1">Multi-pass membrane protein</topology>
    </subcellularLocation>
</comment>
<feature type="transmembrane region" description="Helical" evidence="8">
    <location>
        <begin position="173"/>
        <end position="193"/>
    </location>
</feature>
<dbReference type="GO" id="GO:0042910">
    <property type="term" value="F:xenobiotic transmembrane transporter activity"/>
    <property type="evidence" value="ECO:0007669"/>
    <property type="project" value="InterPro"/>
</dbReference>
<dbReference type="FunFam" id="1.20.1720.10:FF:000005">
    <property type="entry name" value="Bcr/CflA family efflux transporter"/>
    <property type="match status" value="1"/>
</dbReference>
<keyword evidence="11" id="KW-1185">Reference proteome</keyword>
<evidence type="ECO:0000256" key="1">
    <source>
        <dbReference type="ARBA" id="ARBA00004651"/>
    </source>
</evidence>
<proteinExistence type="inferred from homology"/>
<dbReference type="PROSITE" id="PS50850">
    <property type="entry name" value="MFS"/>
    <property type="match status" value="1"/>
</dbReference>
<feature type="transmembrane region" description="Helical" evidence="8">
    <location>
        <begin position="12"/>
        <end position="34"/>
    </location>
</feature>
<evidence type="ECO:0000313" key="11">
    <source>
        <dbReference type="Proteomes" id="UP000663937"/>
    </source>
</evidence>
<dbReference type="AlphaFoldDB" id="A0A8A4ZGE7"/>
<feature type="transmembrane region" description="Helical" evidence="8">
    <location>
        <begin position="54"/>
        <end position="74"/>
    </location>
</feature>
<dbReference type="KEGG" id="psic:J4E96_00295"/>
<dbReference type="PANTHER" id="PTHR23502:SF132">
    <property type="entry name" value="POLYAMINE TRANSPORTER 2-RELATED"/>
    <property type="match status" value="1"/>
</dbReference>
<gene>
    <name evidence="10" type="ORF">J4E96_00295</name>
</gene>
<feature type="transmembrane region" description="Helical" evidence="8">
    <location>
        <begin position="86"/>
        <end position="108"/>
    </location>
</feature>
<keyword evidence="4" id="KW-1003">Cell membrane</keyword>
<evidence type="ECO:0000256" key="2">
    <source>
        <dbReference type="ARBA" id="ARBA00006236"/>
    </source>
</evidence>
<comment type="similarity">
    <text evidence="2">Belongs to the major facilitator superfamily. Bcr/CmlA family.</text>
</comment>
<feature type="transmembrane region" description="Helical" evidence="8">
    <location>
        <begin position="143"/>
        <end position="161"/>
    </location>
</feature>
<dbReference type="NCBIfam" id="TIGR00710">
    <property type="entry name" value="efflux_Bcr_CflA"/>
    <property type="match status" value="1"/>
</dbReference>
<dbReference type="PANTHER" id="PTHR23502">
    <property type="entry name" value="MAJOR FACILITATOR SUPERFAMILY"/>
    <property type="match status" value="1"/>
</dbReference>
<dbReference type="InterPro" id="IPR020846">
    <property type="entry name" value="MFS_dom"/>
</dbReference>
<evidence type="ECO:0000313" key="10">
    <source>
        <dbReference type="EMBL" id="QTE29557.1"/>
    </source>
</evidence>
<evidence type="ECO:0000256" key="3">
    <source>
        <dbReference type="ARBA" id="ARBA00022448"/>
    </source>
</evidence>
<keyword evidence="5 8" id="KW-0812">Transmembrane</keyword>
<keyword evidence="7 8" id="KW-0472">Membrane</keyword>
<dbReference type="Pfam" id="PF07690">
    <property type="entry name" value="MFS_1"/>
    <property type="match status" value="1"/>
</dbReference>
<sequence>MPPSPVPAPTTPTRIGVGFVLLLSALTAIGPLTFDTYLAAFPEIAQDLSATPAMVQFTLTASLAGLALGQVLIGSLSDAYGRRRPLLAALAIYVAVSAAMTTLDSIAWLTALRFVQGFSAAAGMVLSLAIVRDKYSGIQVSKVIARLMLVVGVAPILAPTIGAQLLQFGSWRMIFGFLAIVGAVLLALASVTLRESLPVERRRTGGTRAAVRTYRDLLTDRPFLGLALLSAFYMSALFTYVAASTFVFQDGFGLDAQQFGFVFAGGAAAITIASQFYGALVGRFEPEQILTAAIAAGLVLATALLIVALAGGGLVPVTALVIGVLATAGFVMPSAPAIALAANPHRAGSAAALLGALQFGIGALVAPLTGLLGGDPVLAMSAVMFTMVALSAALLLVVSRSWRRAAVAGVVAADRTPTELTPADLTAASLTAADLTR</sequence>
<dbReference type="CDD" id="cd17320">
    <property type="entry name" value="MFS_MdfA_MDR_like"/>
    <property type="match status" value="1"/>
</dbReference>
<organism evidence="10 11">
    <name type="scientific">Pengzhenrongella sicca</name>
    <dbReference type="NCBI Taxonomy" id="2819238"/>
    <lineage>
        <taxon>Bacteria</taxon>
        <taxon>Bacillati</taxon>
        <taxon>Actinomycetota</taxon>
        <taxon>Actinomycetes</taxon>
        <taxon>Micrococcales</taxon>
        <taxon>Pengzhenrongella</taxon>
    </lineage>
</organism>
<keyword evidence="6 8" id="KW-1133">Transmembrane helix</keyword>
<evidence type="ECO:0000256" key="8">
    <source>
        <dbReference type="SAM" id="Phobius"/>
    </source>
</evidence>
<feature type="transmembrane region" description="Helical" evidence="8">
    <location>
        <begin position="378"/>
        <end position="398"/>
    </location>
</feature>
<evidence type="ECO:0000256" key="5">
    <source>
        <dbReference type="ARBA" id="ARBA00022692"/>
    </source>
</evidence>
<evidence type="ECO:0000256" key="7">
    <source>
        <dbReference type="ARBA" id="ARBA00023136"/>
    </source>
</evidence>
<keyword evidence="3" id="KW-0813">Transport</keyword>
<dbReference type="EMBL" id="CP071868">
    <property type="protein sequence ID" value="QTE29557.1"/>
    <property type="molecule type" value="Genomic_DNA"/>
</dbReference>
<evidence type="ECO:0000259" key="9">
    <source>
        <dbReference type="PROSITE" id="PS50850"/>
    </source>
</evidence>
<dbReference type="InterPro" id="IPR036259">
    <property type="entry name" value="MFS_trans_sf"/>
</dbReference>
<dbReference type="InterPro" id="IPR004812">
    <property type="entry name" value="Efflux_drug-R_Bcr/CmlA"/>
</dbReference>
<dbReference type="InterPro" id="IPR011701">
    <property type="entry name" value="MFS"/>
</dbReference>
<feature type="transmembrane region" description="Helical" evidence="8">
    <location>
        <begin position="259"/>
        <end position="277"/>
    </location>
</feature>
<dbReference type="Gene3D" id="1.20.1720.10">
    <property type="entry name" value="Multidrug resistance protein D"/>
    <property type="match status" value="1"/>
</dbReference>
<dbReference type="GO" id="GO:1990961">
    <property type="term" value="P:xenobiotic detoxification by transmembrane export across the plasma membrane"/>
    <property type="evidence" value="ECO:0007669"/>
    <property type="project" value="InterPro"/>
</dbReference>
<dbReference type="SUPFAM" id="SSF103473">
    <property type="entry name" value="MFS general substrate transporter"/>
    <property type="match status" value="1"/>
</dbReference>
<feature type="transmembrane region" description="Helical" evidence="8">
    <location>
        <begin position="114"/>
        <end position="131"/>
    </location>
</feature>
<feature type="domain" description="Major facilitator superfamily (MFS) profile" evidence="9">
    <location>
        <begin position="19"/>
        <end position="404"/>
    </location>
</feature>
<evidence type="ECO:0000256" key="4">
    <source>
        <dbReference type="ARBA" id="ARBA00022475"/>
    </source>
</evidence>
<reference evidence="10" key="1">
    <citation type="submission" date="2021-03" db="EMBL/GenBank/DDBJ databases">
        <title>Pengzhenrongella sicca gen. nov., sp. nov., a new member of suborder Micrococcineae isolated from High-Arctic tundra soil.</title>
        <authorList>
            <person name="Peng F."/>
        </authorList>
    </citation>
    <scope>NUCLEOTIDE SEQUENCE</scope>
    <source>
        <strain evidence="10">LRZ-2</strain>
    </source>
</reference>
<protein>
    <submittedName>
        <fullName evidence="10">Multidrug effflux MFS transporter</fullName>
    </submittedName>
</protein>
<feature type="transmembrane region" description="Helical" evidence="8">
    <location>
        <begin position="317"/>
        <end position="340"/>
    </location>
</feature>
<evidence type="ECO:0000256" key="6">
    <source>
        <dbReference type="ARBA" id="ARBA00022989"/>
    </source>
</evidence>